<dbReference type="OrthoDB" id="2690199at2"/>
<dbReference type="GO" id="GO:0030435">
    <property type="term" value="P:sporulation resulting in formation of a cellular spore"/>
    <property type="evidence" value="ECO:0007669"/>
    <property type="project" value="UniProtKB-KW"/>
</dbReference>
<dbReference type="Proteomes" id="UP000030401">
    <property type="component" value="Unassembled WGS sequence"/>
</dbReference>
<dbReference type="EC" id="3.4.23.-" evidence="1"/>
<feature type="transmembrane region" description="Helical" evidence="3">
    <location>
        <begin position="130"/>
        <end position="147"/>
    </location>
</feature>
<keyword evidence="1" id="KW-0378">Hydrolase</keyword>
<name>A0A0A5G5Z9_9BACI</name>
<feature type="transmembrane region" description="Helical" evidence="3">
    <location>
        <begin position="36"/>
        <end position="53"/>
    </location>
</feature>
<evidence type="ECO:0000256" key="1">
    <source>
        <dbReference type="PIRNR" id="PIRNR018571"/>
    </source>
</evidence>
<dbReference type="PIRSF" id="PIRSF018571">
    <property type="entry name" value="SpoIIGA"/>
    <property type="match status" value="1"/>
</dbReference>
<gene>
    <name evidence="4" type="ORF">N784_07630</name>
</gene>
<feature type="active site" evidence="2">
    <location>
        <position position="183"/>
    </location>
</feature>
<proteinExistence type="inferred from homology"/>
<feature type="transmembrane region" description="Helical" evidence="3">
    <location>
        <begin position="65"/>
        <end position="84"/>
    </location>
</feature>
<dbReference type="NCBIfam" id="TIGR02854">
    <property type="entry name" value="spore_II_GA"/>
    <property type="match status" value="1"/>
</dbReference>
<evidence type="ECO:0000313" key="5">
    <source>
        <dbReference type="Proteomes" id="UP000030401"/>
    </source>
</evidence>
<dbReference type="GO" id="GO:0005886">
    <property type="term" value="C:plasma membrane"/>
    <property type="evidence" value="ECO:0007669"/>
    <property type="project" value="UniProtKB-SubCell"/>
</dbReference>
<reference evidence="4 5" key="1">
    <citation type="submission" date="2013-08" db="EMBL/GenBank/DDBJ databases">
        <authorList>
            <person name="Huang J."/>
            <person name="Wang G."/>
        </authorList>
    </citation>
    <scope>NUCLEOTIDE SEQUENCE [LARGE SCALE GENOMIC DNA]</scope>
    <source>
        <strain evidence="4 5">JSM 072002</strain>
    </source>
</reference>
<keyword evidence="1 3" id="KW-0472">Membrane</keyword>
<comment type="function">
    <text evidence="1">Probable aspartic protease that is responsible for the proteolytic cleavage of the RNA polymerase sigma E factor (SigE/spoIIGB) to yield the active peptide in the mother cell during sporulation. Responds to a signal from the forespore that is triggered by the extracellular signal protein SpoIIR.</text>
</comment>
<dbReference type="eggNOG" id="ENOG50301AF">
    <property type="taxonomic scope" value="Bacteria"/>
</dbReference>
<dbReference type="GO" id="GO:0006508">
    <property type="term" value="P:proteolysis"/>
    <property type="evidence" value="ECO:0007669"/>
    <property type="project" value="UniProtKB-KW"/>
</dbReference>
<comment type="subcellular location">
    <subcellularLocation>
        <location evidence="1">Cell membrane</location>
    </subcellularLocation>
</comment>
<dbReference type="RefSeq" id="WP_036832147.1">
    <property type="nucleotide sequence ID" value="NZ_AVPG01000002.1"/>
</dbReference>
<accession>A0A0A5G5Z9</accession>
<comment type="subunit">
    <text evidence="1">Self-associates. Interacts with SigE. Interacts with SpoIIR.</text>
</comment>
<keyword evidence="5" id="KW-1185">Reference proteome</keyword>
<feature type="transmembrane region" description="Helical" evidence="3">
    <location>
        <begin position="91"/>
        <end position="110"/>
    </location>
</feature>
<sequence>MTIYLDAIWLLNFFLDWMILMLTHSFAKSQSGRSRLLIGAIVASLLVPIQLFYPHSFWTTPLGKGLYSIFIVFTAFGWCNIRLFFRQWLMFYFVSFAIGGGLFGIYFMLNKQVDVSTGMVVTHQTGFGDGVSWLFVTIGFPIVWYFTKRRLDKLVVQKMKYDEMVTVTISINDKAYDATAFIDSGNQLTDPITNQPVVICSESYMKQWFSEKEWLAFQEAQEALNFDHLPDRWYDKCSIVPFQGVGGTSSFLLVIKPDWIHIHLSNQMLTVNRVLIGLQFGTLSPDDSYQCLMHPHLLKEYVVHSA</sequence>
<dbReference type="STRING" id="1385512.N784_07630"/>
<dbReference type="AlphaFoldDB" id="A0A0A5G5Z9"/>
<dbReference type="Pfam" id="PF03419">
    <property type="entry name" value="Peptidase_U4"/>
    <property type="match status" value="1"/>
</dbReference>
<keyword evidence="3" id="KW-0812">Transmembrane</keyword>
<keyword evidence="1" id="KW-1003">Cell membrane</keyword>
<keyword evidence="1" id="KW-0645">Protease</keyword>
<evidence type="ECO:0000256" key="2">
    <source>
        <dbReference type="PIRSR" id="PIRSR018571-1"/>
    </source>
</evidence>
<organism evidence="4 5">
    <name type="scientific">Pontibacillus litoralis JSM 072002</name>
    <dbReference type="NCBI Taxonomy" id="1385512"/>
    <lineage>
        <taxon>Bacteria</taxon>
        <taxon>Bacillati</taxon>
        <taxon>Bacillota</taxon>
        <taxon>Bacilli</taxon>
        <taxon>Bacillales</taxon>
        <taxon>Bacillaceae</taxon>
        <taxon>Pontibacillus</taxon>
    </lineage>
</organism>
<dbReference type="GO" id="GO:0030436">
    <property type="term" value="P:asexual sporulation"/>
    <property type="evidence" value="ECO:0007669"/>
    <property type="project" value="InterPro"/>
</dbReference>
<feature type="transmembrane region" description="Helical" evidence="3">
    <location>
        <begin position="6"/>
        <end position="24"/>
    </location>
</feature>
<evidence type="ECO:0000256" key="3">
    <source>
        <dbReference type="SAM" id="Phobius"/>
    </source>
</evidence>
<dbReference type="EMBL" id="AVPG01000002">
    <property type="protein sequence ID" value="KGX88531.1"/>
    <property type="molecule type" value="Genomic_DNA"/>
</dbReference>
<protein>
    <recommendedName>
        <fullName evidence="1">Sporulation sigma-E factor-processing peptidase</fullName>
        <ecNumber evidence="1">3.4.23.-</ecNumber>
    </recommendedName>
    <alternativeName>
        <fullName evidence="1">Membrane-associated aspartic protease</fullName>
    </alternativeName>
    <alternativeName>
        <fullName evidence="1">Stage II sporulation protein GA</fullName>
    </alternativeName>
</protein>
<keyword evidence="3" id="KW-1133">Transmembrane helix</keyword>
<comment type="caution">
    <text evidence="4">The sequence shown here is derived from an EMBL/GenBank/DDBJ whole genome shotgun (WGS) entry which is preliminary data.</text>
</comment>
<comment type="similarity">
    <text evidence="1">Belongs to the peptidase U4 family.</text>
</comment>
<evidence type="ECO:0000313" key="4">
    <source>
        <dbReference type="EMBL" id="KGX88531.1"/>
    </source>
</evidence>
<dbReference type="InterPro" id="IPR005081">
    <property type="entry name" value="SpoIIGA"/>
</dbReference>
<keyword evidence="1" id="KW-0064">Aspartyl protease</keyword>
<keyword evidence="1" id="KW-0749">Sporulation</keyword>
<dbReference type="GO" id="GO:0004190">
    <property type="term" value="F:aspartic-type endopeptidase activity"/>
    <property type="evidence" value="ECO:0007669"/>
    <property type="project" value="UniProtKB-KW"/>
</dbReference>